<dbReference type="PANTHER" id="PTHR12537">
    <property type="entry name" value="RNA BINDING PROTEIN PUMILIO-RELATED"/>
    <property type="match status" value="1"/>
</dbReference>
<dbReference type="PROSITE" id="PS50303">
    <property type="entry name" value="PUM_HD"/>
    <property type="match status" value="1"/>
</dbReference>
<dbReference type="PANTHER" id="PTHR12537:SF129">
    <property type="entry name" value="PUMILIO HOMOLOG 15-LIKE"/>
    <property type="match status" value="1"/>
</dbReference>
<name>A0A8B8M9W4_ABRPR</name>
<dbReference type="InterPro" id="IPR016024">
    <property type="entry name" value="ARM-type_fold"/>
</dbReference>
<feature type="compositionally biased region" description="Low complexity" evidence="5">
    <location>
        <begin position="47"/>
        <end position="60"/>
    </location>
</feature>
<feature type="repeat" description="Pumilio" evidence="4">
    <location>
        <begin position="244"/>
        <end position="279"/>
    </location>
</feature>
<accession>A0A8B8M9W4</accession>
<dbReference type="SMART" id="SM00025">
    <property type="entry name" value="Pumilio"/>
    <property type="match status" value="3"/>
</dbReference>
<protein>
    <submittedName>
        <fullName evidence="8">Pumilio homolog 12-like</fullName>
    </submittedName>
</protein>
<evidence type="ECO:0000256" key="5">
    <source>
        <dbReference type="SAM" id="MobiDB-lite"/>
    </source>
</evidence>
<organism evidence="7 8">
    <name type="scientific">Abrus precatorius</name>
    <name type="common">Indian licorice</name>
    <name type="synonym">Glycine abrus</name>
    <dbReference type="NCBI Taxonomy" id="3816"/>
    <lineage>
        <taxon>Eukaryota</taxon>
        <taxon>Viridiplantae</taxon>
        <taxon>Streptophyta</taxon>
        <taxon>Embryophyta</taxon>
        <taxon>Tracheophyta</taxon>
        <taxon>Spermatophyta</taxon>
        <taxon>Magnoliopsida</taxon>
        <taxon>eudicotyledons</taxon>
        <taxon>Gunneridae</taxon>
        <taxon>Pentapetalae</taxon>
        <taxon>rosids</taxon>
        <taxon>fabids</taxon>
        <taxon>Fabales</taxon>
        <taxon>Fabaceae</taxon>
        <taxon>Papilionoideae</taxon>
        <taxon>50 kb inversion clade</taxon>
        <taxon>NPAAA clade</taxon>
        <taxon>indigoferoid/millettioid clade</taxon>
        <taxon>Abreae</taxon>
        <taxon>Abrus</taxon>
    </lineage>
</organism>
<dbReference type="KEGG" id="aprc:113871868"/>
<sequence>MKDQHAENTSTSLLESLESVLERLGLPNDPNNTTNDHGGNSNCSTLNQTMNGTTSTSNNNIPVGNRLSSQGYDGPSNGFEMLSGEQLDTRLIPCYSIQSIIPHKGQLLWRAMCPCGCRLLQTRIDEGDLQEIQMIISELKDHLHYLMKHRYGSYVVQKFFQSSNIQEHYVDTIFSLIIQDVNKLKDVCMENYGTRVVQIMLENIMTARNIRAITHAMMTITVPLTKKFNGGYVIEQCVKIILNEIAWNCVDIARDKNGCCVIQNCLDHAEGEGTQHLVDEIMLNAAVLADDPYGFDLF</sequence>
<evidence type="ECO:0000256" key="1">
    <source>
        <dbReference type="ARBA" id="ARBA00022737"/>
    </source>
</evidence>
<dbReference type="GeneID" id="113871868"/>
<feature type="domain" description="PUM-HD" evidence="6">
    <location>
        <begin position="78"/>
        <end position="298"/>
    </location>
</feature>
<dbReference type="Gene3D" id="1.25.10.10">
    <property type="entry name" value="Leucine-rich Repeat Variant"/>
    <property type="match status" value="1"/>
</dbReference>
<dbReference type="SUPFAM" id="SSF48371">
    <property type="entry name" value="ARM repeat"/>
    <property type="match status" value="1"/>
</dbReference>
<dbReference type="InterPro" id="IPR033133">
    <property type="entry name" value="PUM-HD"/>
</dbReference>
<feature type="region of interest" description="Disordered" evidence="5">
    <location>
        <begin position="24"/>
        <end position="70"/>
    </location>
</feature>
<feature type="repeat" description="Pumilio" evidence="4">
    <location>
        <begin position="138"/>
        <end position="175"/>
    </location>
</feature>
<dbReference type="Proteomes" id="UP000694853">
    <property type="component" value="Unplaced"/>
</dbReference>
<dbReference type="GO" id="GO:0003729">
    <property type="term" value="F:mRNA binding"/>
    <property type="evidence" value="ECO:0007669"/>
    <property type="project" value="TreeGrafter"/>
</dbReference>
<evidence type="ECO:0000313" key="7">
    <source>
        <dbReference type="Proteomes" id="UP000694853"/>
    </source>
</evidence>
<evidence type="ECO:0000259" key="6">
    <source>
        <dbReference type="PROSITE" id="PS50303"/>
    </source>
</evidence>
<dbReference type="AlphaFoldDB" id="A0A8B8M9W4"/>
<dbReference type="GO" id="GO:0006417">
    <property type="term" value="P:regulation of translation"/>
    <property type="evidence" value="ECO:0007669"/>
    <property type="project" value="UniProtKB-KW"/>
</dbReference>
<reference evidence="7" key="1">
    <citation type="journal article" date="2019" name="Toxins">
        <title>Detection of Abrin-Like and Prepropulchellin-Like Toxin Genes and Transcripts Using Whole Genome Sequencing and Full-Length Transcript Sequencing of Abrus precatorius.</title>
        <authorList>
            <person name="Hovde B.T."/>
            <person name="Daligault H.E."/>
            <person name="Hanschen E.R."/>
            <person name="Kunde Y.A."/>
            <person name="Johnson M.B."/>
            <person name="Starkenburg S.R."/>
            <person name="Johnson S.L."/>
        </authorList>
    </citation>
    <scope>NUCLEOTIDE SEQUENCE [LARGE SCALE GENOMIC DNA]</scope>
</reference>
<keyword evidence="1" id="KW-0677">Repeat</keyword>
<keyword evidence="7" id="KW-1185">Reference proteome</keyword>
<evidence type="ECO:0000256" key="3">
    <source>
        <dbReference type="ARBA" id="ARBA00022884"/>
    </source>
</evidence>
<evidence type="ECO:0000256" key="4">
    <source>
        <dbReference type="PROSITE-ProRule" id="PRU00317"/>
    </source>
</evidence>
<dbReference type="RefSeq" id="XP_027364763.1">
    <property type="nucleotide sequence ID" value="XM_027508962.1"/>
</dbReference>
<dbReference type="Pfam" id="PF00806">
    <property type="entry name" value="PUF"/>
    <property type="match status" value="4"/>
</dbReference>
<evidence type="ECO:0000313" key="8">
    <source>
        <dbReference type="RefSeq" id="XP_027364763.1"/>
    </source>
</evidence>
<gene>
    <name evidence="8" type="primary">LOC113871868</name>
</gene>
<dbReference type="InterPro" id="IPR001313">
    <property type="entry name" value="Pumilio_RNA-bd_rpt"/>
</dbReference>
<keyword evidence="2" id="KW-0810">Translation regulation</keyword>
<keyword evidence="3" id="KW-0694">RNA-binding</keyword>
<dbReference type="InterPro" id="IPR011989">
    <property type="entry name" value="ARM-like"/>
</dbReference>
<dbReference type="OrthoDB" id="668540at2759"/>
<reference evidence="8" key="2">
    <citation type="submission" date="2025-08" db="UniProtKB">
        <authorList>
            <consortium name="RefSeq"/>
        </authorList>
    </citation>
    <scope>IDENTIFICATION</scope>
    <source>
        <tissue evidence="8">Young leaves</tissue>
    </source>
</reference>
<feature type="compositionally biased region" description="Polar residues" evidence="5">
    <location>
        <begin position="29"/>
        <end position="46"/>
    </location>
</feature>
<dbReference type="PROSITE" id="PS50302">
    <property type="entry name" value="PUM"/>
    <property type="match status" value="2"/>
</dbReference>
<evidence type="ECO:0000256" key="2">
    <source>
        <dbReference type="ARBA" id="ARBA00022845"/>
    </source>
</evidence>
<proteinExistence type="predicted"/>
<dbReference type="GO" id="GO:0005737">
    <property type="term" value="C:cytoplasm"/>
    <property type="evidence" value="ECO:0007669"/>
    <property type="project" value="TreeGrafter"/>
</dbReference>